<evidence type="ECO:0000256" key="1">
    <source>
        <dbReference type="ARBA" id="ARBA00004167"/>
    </source>
</evidence>
<dbReference type="GO" id="GO:0016020">
    <property type="term" value="C:membrane"/>
    <property type="evidence" value="ECO:0007669"/>
    <property type="project" value="UniProtKB-SubCell"/>
</dbReference>
<evidence type="ECO:0000256" key="2">
    <source>
        <dbReference type="ARBA" id="ARBA00022692"/>
    </source>
</evidence>
<reference evidence="8 9" key="1">
    <citation type="submission" date="2019-06" db="EMBL/GenBank/DDBJ databases">
        <title>A chromosome-scale genome assembly of the European perch, Perca fluviatilis.</title>
        <authorList>
            <person name="Roques C."/>
            <person name="Zahm M."/>
            <person name="Cabau C."/>
            <person name="Klopp C."/>
            <person name="Bouchez O."/>
            <person name="Donnadieu C."/>
            <person name="Kuhl H."/>
            <person name="Gislard M."/>
            <person name="Guendouz S."/>
            <person name="Journot L."/>
            <person name="Haffray P."/>
            <person name="Bestin A."/>
            <person name="Morvezen R."/>
            <person name="Feron R."/>
            <person name="Wen M."/>
            <person name="Jouanno E."/>
            <person name="Herpin A."/>
            <person name="Schartl M."/>
            <person name="Postlethwait J."/>
            <person name="Schaerlinger B."/>
            <person name="Chardard D."/>
            <person name="Lecocq T."/>
            <person name="Poncet C."/>
            <person name="Jaffrelo L."/>
            <person name="Lampietro C."/>
            <person name="Guiguen Y."/>
        </authorList>
    </citation>
    <scope>NUCLEOTIDE SEQUENCE [LARGE SCALE GENOMIC DNA]</scope>
    <source>
        <tissue evidence="8">Blood</tissue>
    </source>
</reference>
<evidence type="ECO:0000313" key="9">
    <source>
        <dbReference type="Proteomes" id="UP000465112"/>
    </source>
</evidence>
<evidence type="ECO:0000256" key="7">
    <source>
        <dbReference type="SAM" id="SignalP"/>
    </source>
</evidence>
<gene>
    <name evidence="8" type="ORF">PFLUV_G00105650</name>
</gene>
<dbReference type="PANTHER" id="PTHR15296">
    <property type="entry name" value="MEMBRANE-ASSOCIATED PROTEIN MAP17"/>
    <property type="match status" value="1"/>
</dbReference>
<keyword evidence="4 6" id="KW-0472">Membrane</keyword>
<evidence type="ECO:0000256" key="3">
    <source>
        <dbReference type="ARBA" id="ARBA00022989"/>
    </source>
</evidence>
<keyword evidence="7" id="KW-0732">Signal</keyword>
<comment type="subcellular location">
    <subcellularLocation>
        <location evidence="1">Membrane</location>
        <topology evidence="1">Single-pass membrane protein</topology>
    </subcellularLocation>
</comment>
<keyword evidence="2 6" id="KW-0812">Transmembrane</keyword>
<dbReference type="EMBL" id="VHII01000009">
    <property type="protein sequence ID" value="KAF1385237.1"/>
    <property type="molecule type" value="Genomic_DNA"/>
</dbReference>
<feature type="transmembrane region" description="Helical" evidence="6">
    <location>
        <begin position="36"/>
        <end position="55"/>
    </location>
</feature>
<feature type="signal peptide" evidence="7">
    <location>
        <begin position="1"/>
        <end position="20"/>
    </location>
</feature>
<proteinExistence type="inferred from homology"/>
<keyword evidence="9" id="KW-1185">Reference proteome</keyword>
<dbReference type="AlphaFoldDB" id="A0A6A5E8A7"/>
<evidence type="ECO:0000256" key="4">
    <source>
        <dbReference type="ARBA" id="ARBA00023136"/>
    </source>
</evidence>
<dbReference type="Pfam" id="PF15807">
    <property type="entry name" value="MAP17"/>
    <property type="match status" value="1"/>
</dbReference>
<evidence type="ECO:0000256" key="6">
    <source>
        <dbReference type="SAM" id="Phobius"/>
    </source>
</evidence>
<organism evidence="8 9">
    <name type="scientific">Perca fluviatilis</name>
    <name type="common">European perch</name>
    <dbReference type="NCBI Taxonomy" id="8168"/>
    <lineage>
        <taxon>Eukaryota</taxon>
        <taxon>Metazoa</taxon>
        <taxon>Chordata</taxon>
        <taxon>Craniata</taxon>
        <taxon>Vertebrata</taxon>
        <taxon>Euteleostomi</taxon>
        <taxon>Actinopterygii</taxon>
        <taxon>Neopterygii</taxon>
        <taxon>Teleostei</taxon>
        <taxon>Neoteleostei</taxon>
        <taxon>Acanthomorphata</taxon>
        <taxon>Eupercaria</taxon>
        <taxon>Perciformes</taxon>
        <taxon>Percoidei</taxon>
        <taxon>Percidae</taxon>
        <taxon>Percinae</taxon>
        <taxon>Perca</taxon>
    </lineage>
</organism>
<evidence type="ECO:0000256" key="5">
    <source>
        <dbReference type="ARBA" id="ARBA00049650"/>
    </source>
</evidence>
<keyword evidence="3 6" id="KW-1133">Transmembrane helix</keyword>
<protein>
    <submittedName>
        <fullName evidence="8">Uncharacterized protein</fullName>
    </submittedName>
</protein>
<dbReference type="PANTHER" id="PTHR15296:SF1">
    <property type="entry name" value="PDZK1 INTERACTING PROTEIN 1"/>
    <property type="match status" value="1"/>
</dbReference>
<comment type="caution">
    <text evidence="8">The sequence shown here is derived from an EMBL/GenBank/DDBJ whole genome shotgun (WGS) entry which is preliminary data.</text>
</comment>
<name>A0A6A5E8A7_PERFL</name>
<comment type="similarity">
    <text evidence="5">Belongs to the PDZK1-interacting protein 1/SMIM24 family.</text>
</comment>
<dbReference type="Proteomes" id="UP000465112">
    <property type="component" value="Chromosome 9"/>
</dbReference>
<sequence>MGKLCALISCVLLSVAAVTAQTAQTGTNERLLLQGTTGLIAVAGFLFLIAVVFLVKKAWCEEPITRKSAVESVRQDDVDGNVYETSLDMVRRKSAVESVRLDDVDGNVYETSLDMVRSKDDDNVYENLAMDGPEDKVTSM</sequence>
<accession>A0A6A5E8A7</accession>
<feature type="chain" id="PRO_5025343136" evidence="7">
    <location>
        <begin position="21"/>
        <end position="140"/>
    </location>
</feature>
<evidence type="ECO:0000313" key="8">
    <source>
        <dbReference type="EMBL" id="KAF1385237.1"/>
    </source>
</evidence>
<dbReference type="InterPro" id="IPR031627">
    <property type="entry name" value="PDZK1IP1/SMIM24"/>
</dbReference>